<keyword evidence="2" id="KW-1185">Reference proteome</keyword>
<dbReference type="InterPro" id="IPR011735">
    <property type="entry name" value="WlaTC/HtrL_glycosyltransf"/>
</dbReference>
<organism evidence="1 2">
    <name type="scientific">Chaetoceros tenuissimus</name>
    <dbReference type="NCBI Taxonomy" id="426638"/>
    <lineage>
        <taxon>Eukaryota</taxon>
        <taxon>Sar</taxon>
        <taxon>Stramenopiles</taxon>
        <taxon>Ochrophyta</taxon>
        <taxon>Bacillariophyta</taxon>
        <taxon>Coscinodiscophyceae</taxon>
        <taxon>Chaetocerotophycidae</taxon>
        <taxon>Chaetocerotales</taxon>
        <taxon>Chaetocerotaceae</taxon>
        <taxon>Chaetoceros</taxon>
    </lineage>
</organism>
<evidence type="ECO:0000313" key="1">
    <source>
        <dbReference type="EMBL" id="GFH55472.1"/>
    </source>
</evidence>
<reference evidence="1 2" key="1">
    <citation type="journal article" date="2021" name="Sci. Rep.">
        <title>The genome of the diatom Chaetoceros tenuissimus carries an ancient integrated fragment of an extant virus.</title>
        <authorList>
            <person name="Hongo Y."/>
            <person name="Kimura K."/>
            <person name="Takaki Y."/>
            <person name="Yoshida Y."/>
            <person name="Baba S."/>
            <person name="Kobayashi G."/>
            <person name="Nagasaki K."/>
            <person name="Hano T."/>
            <person name="Tomaru Y."/>
        </authorList>
    </citation>
    <scope>NUCLEOTIDE SEQUENCE [LARGE SCALE GENOMIC DNA]</scope>
    <source>
        <strain evidence="1 2">NIES-3715</strain>
    </source>
</reference>
<sequence length="387" mass="44740">MNRRKLSSRNRSITAAILAVIGIFAVCSPNRNTRSLRSNTRDAMKFKFSEETLQQAADFQQQGQKFNSTIATALFEFENSKHPIEAYIDWSKDSLCINDAMVIFTNVPEKIAPLRAHALDRTVIVPMQITNVQVGDNIHISEEQWELQNEIKSSYKPFDFNINLFRVWAGKSWLATQAVHLNPFDSEVYHWMDIGHFRGTSHFCGETVVRHPEIVPQDSMLMFMRRGLKPGIDNPESVVVEDMFRMTYIPGGWIAGRAHVWPTFLQRFEETIAMYFLTGVSIVEDQAILESTCIRNKGLCSLVRLDNHLGYVDPSEQFEQCFSEQECKERAGWRQGVNRFFHMKYYFWHGGNFRFWDPSTGFPTEDEDFGLYHPYEVDSSGVEAIKQ</sequence>
<gene>
    <name evidence="1" type="ORF">CTEN210_11948</name>
</gene>
<dbReference type="Proteomes" id="UP001054902">
    <property type="component" value="Unassembled WGS sequence"/>
</dbReference>
<accession>A0AAD3H9D5</accession>
<protein>
    <submittedName>
        <fullName evidence="1">Uncharacterized protein</fullName>
    </submittedName>
</protein>
<comment type="caution">
    <text evidence="1">The sequence shown here is derived from an EMBL/GenBank/DDBJ whole genome shotgun (WGS) entry which is preliminary data.</text>
</comment>
<dbReference type="AlphaFoldDB" id="A0AAD3H9D5"/>
<dbReference type="Pfam" id="PF09612">
    <property type="entry name" value="HtrL_YibB"/>
    <property type="match status" value="1"/>
</dbReference>
<name>A0AAD3H9D5_9STRA</name>
<proteinExistence type="predicted"/>
<dbReference type="EMBL" id="BLLK01000049">
    <property type="protein sequence ID" value="GFH55472.1"/>
    <property type="molecule type" value="Genomic_DNA"/>
</dbReference>
<evidence type="ECO:0000313" key="2">
    <source>
        <dbReference type="Proteomes" id="UP001054902"/>
    </source>
</evidence>